<reference evidence="2" key="1">
    <citation type="journal article" date="2019" name="bioRxiv">
        <title>The Genome of the Zebra Mussel, Dreissena polymorpha: A Resource for Invasive Species Research.</title>
        <authorList>
            <person name="McCartney M.A."/>
            <person name="Auch B."/>
            <person name="Kono T."/>
            <person name="Mallez S."/>
            <person name="Zhang Y."/>
            <person name="Obille A."/>
            <person name="Becker A."/>
            <person name="Abrahante J.E."/>
            <person name="Garbe J."/>
            <person name="Badalamenti J.P."/>
            <person name="Herman A."/>
            <person name="Mangelson H."/>
            <person name="Liachko I."/>
            <person name="Sullivan S."/>
            <person name="Sone E.D."/>
            <person name="Koren S."/>
            <person name="Silverstein K.A.T."/>
            <person name="Beckman K.B."/>
            <person name="Gohl D.M."/>
        </authorList>
    </citation>
    <scope>NUCLEOTIDE SEQUENCE</scope>
    <source>
        <strain evidence="2">Duluth1</strain>
        <tissue evidence="2">Whole animal</tissue>
    </source>
</reference>
<dbReference type="InterPro" id="IPR035992">
    <property type="entry name" value="Ricin_B-like_lectins"/>
</dbReference>
<dbReference type="AlphaFoldDB" id="A0A9D4CA10"/>
<dbReference type="SUPFAM" id="SSF50370">
    <property type="entry name" value="Ricin B-like lectins"/>
    <property type="match status" value="1"/>
</dbReference>
<dbReference type="EMBL" id="JAIWYP010000013">
    <property type="protein sequence ID" value="KAH3720281.1"/>
    <property type="molecule type" value="Genomic_DNA"/>
</dbReference>
<evidence type="ECO:0000259" key="1">
    <source>
        <dbReference type="Pfam" id="PF00652"/>
    </source>
</evidence>
<dbReference type="Pfam" id="PF00652">
    <property type="entry name" value="Ricin_B_lectin"/>
    <property type="match status" value="1"/>
</dbReference>
<protein>
    <recommendedName>
        <fullName evidence="1">Ricin B lectin domain-containing protein</fullName>
    </recommendedName>
</protein>
<name>A0A9D4CA10_DREPO</name>
<sequence>MTLNAFPQFWLLSKEGEFRRDDTCWDTPDGAKVKLYPCHTSKGNQLFEYREVWDLP</sequence>
<evidence type="ECO:0000313" key="3">
    <source>
        <dbReference type="Proteomes" id="UP000828390"/>
    </source>
</evidence>
<accession>A0A9D4CA10</accession>
<proteinExistence type="predicted"/>
<evidence type="ECO:0000313" key="2">
    <source>
        <dbReference type="EMBL" id="KAH3720281.1"/>
    </source>
</evidence>
<feature type="domain" description="Ricin B lectin" evidence="1">
    <location>
        <begin position="8"/>
        <end position="51"/>
    </location>
</feature>
<dbReference type="Proteomes" id="UP000828390">
    <property type="component" value="Unassembled WGS sequence"/>
</dbReference>
<reference evidence="2" key="2">
    <citation type="submission" date="2020-11" db="EMBL/GenBank/DDBJ databases">
        <authorList>
            <person name="McCartney M.A."/>
            <person name="Auch B."/>
            <person name="Kono T."/>
            <person name="Mallez S."/>
            <person name="Becker A."/>
            <person name="Gohl D.M."/>
            <person name="Silverstein K.A.T."/>
            <person name="Koren S."/>
            <person name="Bechman K.B."/>
            <person name="Herman A."/>
            <person name="Abrahante J.E."/>
            <person name="Garbe J."/>
        </authorList>
    </citation>
    <scope>NUCLEOTIDE SEQUENCE</scope>
    <source>
        <strain evidence="2">Duluth1</strain>
        <tissue evidence="2">Whole animal</tissue>
    </source>
</reference>
<gene>
    <name evidence="2" type="ORF">DPMN_063178</name>
</gene>
<keyword evidence="3" id="KW-1185">Reference proteome</keyword>
<comment type="caution">
    <text evidence="2">The sequence shown here is derived from an EMBL/GenBank/DDBJ whole genome shotgun (WGS) entry which is preliminary data.</text>
</comment>
<dbReference type="Gene3D" id="2.80.10.50">
    <property type="match status" value="1"/>
</dbReference>
<dbReference type="InterPro" id="IPR000772">
    <property type="entry name" value="Ricin_B_lectin"/>
</dbReference>
<organism evidence="2 3">
    <name type="scientific">Dreissena polymorpha</name>
    <name type="common">Zebra mussel</name>
    <name type="synonym">Mytilus polymorpha</name>
    <dbReference type="NCBI Taxonomy" id="45954"/>
    <lineage>
        <taxon>Eukaryota</taxon>
        <taxon>Metazoa</taxon>
        <taxon>Spiralia</taxon>
        <taxon>Lophotrochozoa</taxon>
        <taxon>Mollusca</taxon>
        <taxon>Bivalvia</taxon>
        <taxon>Autobranchia</taxon>
        <taxon>Heteroconchia</taxon>
        <taxon>Euheterodonta</taxon>
        <taxon>Imparidentia</taxon>
        <taxon>Neoheterodontei</taxon>
        <taxon>Myida</taxon>
        <taxon>Dreissenoidea</taxon>
        <taxon>Dreissenidae</taxon>
        <taxon>Dreissena</taxon>
    </lineage>
</organism>